<dbReference type="EC" id="2.1.1.-" evidence="8"/>
<dbReference type="InterPro" id="IPR017985">
    <property type="entry name" value="MeTrfase_CN4_CS"/>
</dbReference>
<dbReference type="SUPFAM" id="SSF53335">
    <property type="entry name" value="S-adenosyl-L-methionine-dependent methyltransferases"/>
    <property type="match status" value="2"/>
</dbReference>
<keyword evidence="6" id="KW-0238">DNA-binding</keyword>
<keyword evidence="2" id="KW-0489">Methyltransferase</keyword>
<evidence type="ECO:0000256" key="7">
    <source>
        <dbReference type="ARBA" id="ARBA00049120"/>
    </source>
</evidence>
<evidence type="ECO:0000313" key="10">
    <source>
        <dbReference type="EMBL" id="MDM5147415.1"/>
    </source>
</evidence>
<dbReference type="InterPro" id="IPR029063">
    <property type="entry name" value="SAM-dependent_MTases_sf"/>
</dbReference>
<dbReference type="InterPro" id="IPR002941">
    <property type="entry name" value="DNA_methylase_N4/N6"/>
</dbReference>
<evidence type="ECO:0000256" key="5">
    <source>
        <dbReference type="ARBA" id="ARBA00022747"/>
    </source>
</evidence>
<evidence type="ECO:0000313" key="11">
    <source>
        <dbReference type="Proteomes" id="UP001168167"/>
    </source>
</evidence>
<keyword evidence="3" id="KW-0808">Transferase</keyword>
<protein>
    <recommendedName>
        <fullName evidence="8">Methyltransferase</fullName>
        <ecNumber evidence="8">2.1.1.-</ecNumber>
    </recommendedName>
</protein>
<keyword evidence="11" id="KW-1185">Reference proteome</keyword>
<comment type="catalytic activity">
    <reaction evidence="7">
        <text>a 2'-deoxycytidine in DNA + S-adenosyl-L-methionine = an N(4)-methyl-2'-deoxycytidine in DNA + S-adenosyl-L-homocysteine + H(+)</text>
        <dbReference type="Rhea" id="RHEA:16857"/>
        <dbReference type="Rhea" id="RHEA-COMP:11369"/>
        <dbReference type="Rhea" id="RHEA-COMP:13674"/>
        <dbReference type="ChEBI" id="CHEBI:15378"/>
        <dbReference type="ChEBI" id="CHEBI:57856"/>
        <dbReference type="ChEBI" id="CHEBI:59789"/>
        <dbReference type="ChEBI" id="CHEBI:85452"/>
        <dbReference type="ChEBI" id="CHEBI:137933"/>
        <dbReference type="EC" id="2.1.1.113"/>
    </reaction>
</comment>
<reference evidence="10" key="2">
    <citation type="journal article" date="2023" name="Microbiome">
        <title>Synthase-selected sorting approach identifies a beta-lactone synthase in a nudibranch symbiotic bacterium.</title>
        <authorList>
            <person name="Dzunkova M."/>
            <person name="La Clair J.J."/>
            <person name="Tyml T."/>
            <person name="Doud D."/>
            <person name="Schulz F."/>
            <person name="Piquer-Esteban S."/>
            <person name="Porcel Sanchis D."/>
            <person name="Osborn A."/>
            <person name="Robinson D."/>
            <person name="Louie K.B."/>
            <person name="Bowen B.P."/>
            <person name="Bowers R.M."/>
            <person name="Lee J."/>
            <person name="Arnau V."/>
            <person name="Diaz-Villanueva W."/>
            <person name="Stepanauskas R."/>
            <person name="Gosliner T."/>
            <person name="Date S.V."/>
            <person name="Northen T.R."/>
            <person name="Cheng J.F."/>
            <person name="Burkart M.D."/>
            <person name="Woyke T."/>
        </authorList>
    </citation>
    <scope>NUCLEOTIDE SEQUENCE</scope>
    <source>
        <strain evidence="10">Df01</strain>
    </source>
</reference>
<evidence type="ECO:0000256" key="8">
    <source>
        <dbReference type="RuleBase" id="RU362026"/>
    </source>
</evidence>
<feature type="domain" description="DNA methylase N-4/N-6" evidence="9">
    <location>
        <begin position="22"/>
        <end position="92"/>
    </location>
</feature>
<evidence type="ECO:0000256" key="2">
    <source>
        <dbReference type="ARBA" id="ARBA00022603"/>
    </source>
</evidence>
<gene>
    <name evidence="10" type="ORF">NQX30_03395</name>
</gene>
<sequence length="385" mass="43667">MTFSDSSQFKATETIDGIPYFINSYWTAKQRQSHSIHEISYRACFKAQLPEFFIQKLTQPGDAVLDPFMGRGTTPVQAALMGRRAYGNDINPLSILLTRPRLTPITLQQISDTLQTIDWSRGKIEREDLLAFYHPTTLKKLEALRLWLAERAPLHATNVDPIVDWIRMVSINRLSGHSPGFFSGRSMPPNQAVSVKAQLKINQKLDVTPPERDITALILKKSKSLLRDNCVPHRVLHKLQTGAAWEIDVPDASINLVVTSPPFLDIVQYATDNWLRCWFSGIDPKTVAIDIHRTEKAWTAMVHRVLKEQIRLLSPGGHVAFEVGEVRKSKVLLERLVWQAAEDMPFNRLGVMVNEQQFTKTANCWGITNGLKGTNTNRIVLLQKR</sequence>
<evidence type="ECO:0000256" key="1">
    <source>
        <dbReference type="ARBA" id="ARBA00010203"/>
    </source>
</evidence>
<organism evidence="10 11">
    <name type="scientific">Candidatus Doriopsillibacter californiensis</name>
    <dbReference type="NCBI Taxonomy" id="2970740"/>
    <lineage>
        <taxon>Bacteria</taxon>
        <taxon>Pseudomonadati</taxon>
        <taxon>Pseudomonadota</taxon>
        <taxon>Gammaproteobacteria</taxon>
        <taxon>Candidatus Tethybacterales</taxon>
        <taxon>Candidatus Persebacteraceae</taxon>
        <taxon>Candidatus Doriopsillibacter</taxon>
    </lineage>
</organism>
<reference evidence="10" key="1">
    <citation type="submission" date="2022-08" db="EMBL/GenBank/DDBJ databases">
        <authorList>
            <person name="Dzunkova M."/>
            <person name="La Clair J."/>
            <person name="Tyml T."/>
            <person name="Doud D."/>
            <person name="Schulz F."/>
            <person name="Piquer S."/>
            <person name="Porcel Sanchis D."/>
            <person name="Osborn A."/>
            <person name="Robinson D."/>
            <person name="Louie K.B."/>
            <person name="Bowen B.P."/>
            <person name="Bowers R."/>
            <person name="Lee J."/>
            <person name="Arnau Llombart V."/>
            <person name="Diaz Villanueva W."/>
            <person name="Gosliner T."/>
            <person name="Northen T."/>
            <person name="Cheng J.-F."/>
            <person name="Burkart M.D."/>
            <person name="Woyke T."/>
        </authorList>
    </citation>
    <scope>NUCLEOTIDE SEQUENCE</scope>
    <source>
        <strain evidence="10">Df01</strain>
    </source>
</reference>
<evidence type="ECO:0000256" key="6">
    <source>
        <dbReference type="ARBA" id="ARBA00023125"/>
    </source>
</evidence>
<evidence type="ECO:0000259" key="9">
    <source>
        <dbReference type="Pfam" id="PF01555"/>
    </source>
</evidence>
<name>A0ABT7QLD8_9GAMM</name>
<dbReference type="Gene3D" id="3.40.50.150">
    <property type="entry name" value="Vaccinia Virus protein VP39"/>
    <property type="match status" value="2"/>
</dbReference>
<dbReference type="EMBL" id="JANQAO010000002">
    <property type="protein sequence ID" value="MDM5147415.1"/>
    <property type="molecule type" value="Genomic_DNA"/>
</dbReference>
<dbReference type="PRINTS" id="PR00508">
    <property type="entry name" value="S21N4MTFRASE"/>
</dbReference>
<comment type="similarity">
    <text evidence="1">Belongs to the N(4)/N(6)-methyltransferase family. N(4) subfamily.</text>
</comment>
<evidence type="ECO:0000256" key="4">
    <source>
        <dbReference type="ARBA" id="ARBA00022691"/>
    </source>
</evidence>
<dbReference type="Proteomes" id="UP001168167">
    <property type="component" value="Unassembled WGS sequence"/>
</dbReference>
<dbReference type="PROSITE" id="PS00093">
    <property type="entry name" value="N4_MTASE"/>
    <property type="match status" value="1"/>
</dbReference>
<keyword evidence="5" id="KW-0680">Restriction system</keyword>
<dbReference type="InterPro" id="IPR001091">
    <property type="entry name" value="RM_Methyltransferase"/>
</dbReference>
<accession>A0ABT7QLD8</accession>
<proteinExistence type="inferred from homology"/>
<comment type="caution">
    <text evidence="10">The sequence shown here is derived from an EMBL/GenBank/DDBJ whole genome shotgun (WGS) entry which is preliminary data.</text>
</comment>
<evidence type="ECO:0000256" key="3">
    <source>
        <dbReference type="ARBA" id="ARBA00022679"/>
    </source>
</evidence>
<dbReference type="Pfam" id="PF01555">
    <property type="entry name" value="N6_N4_Mtase"/>
    <property type="match status" value="1"/>
</dbReference>
<keyword evidence="4" id="KW-0949">S-adenosyl-L-methionine</keyword>